<dbReference type="Gene3D" id="3.50.50.60">
    <property type="entry name" value="FAD/NAD(P)-binding domain"/>
    <property type="match status" value="2"/>
</dbReference>
<dbReference type="Proteomes" id="UP001302676">
    <property type="component" value="Unassembled WGS sequence"/>
</dbReference>
<dbReference type="PANTHER" id="PTHR43004">
    <property type="entry name" value="TRK SYSTEM POTASSIUM UPTAKE PROTEIN"/>
    <property type="match status" value="1"/>
</dbReference>
<evidence type="ECO:0000259" key="6">
    <source>
        <dbReference type="Pfam" id="PF01494"/>
    </source>
</evidence>
<dbReference type="GO" id="GO:0016709">
    <property type="term" value="F:oxidoreductase activity, acting on paired donors, with incorporation or reduction of molecular oxygen, NAD(P)H as one donor, and incorporation of one atom of oxygen"/>
    <property type="evidence" value="ECO:0007669"/>
    <property type="project" value="UniProtKB-ARBA"/>
</dbReference>
<dbReference type="Pfam" id="PF07976">
    <property type="entry name" value="Phe_hydrox_dim"/>
    <property type="match status" value="1"/>
</dbReference>
<protein>
    <recommendedName>
        <fullName evidence="10">FAD binding domain-containing protein</fullName>
    </recommendedName>
</protein>
<dbReference type="PRINTS" id="PR00420">
    <property type="entry name" value="RNGMNOXGNASE"/>
</dbReference>
<evidence type="ECO:0000256" key="3">
    <source>
        <dbReference type="ARBA" id="ARBA00022827"/>
    </source>
</evidence>
<sequence length="702" mass="77042">MAIPTTVDIVIIGAGPAGLALANWFRNSGITVLLIDKKPGPTQRGHAEGLKSTTTEILGSFGLGPQVEAEAWRLEEIAIWGVDGSEQDRADPDGGSESGWSQDGERKARGLRRERVMKDRVEELGFGTVRETILQQARVEYHMLQNLLGHDNIDVRYSTCPVSVDIDTFLGHHKEGYPVTVGLVSADGVDSAKAETIRAKYIVGCDGAHSWLRKKLGVEFEGDLTDSAWGVVDLIPRTNFPDIRRISYIRTPSTGTMMLMPRPHREVRIYVPLPSPPSDPAEPVPETTLEQILTAAQDRFHPYTLDLDLSPPPTNPSKTCCEKTIEEKNNISWWSTYRVGQRVGTSFSVANERAFLAGDAVHTHSPKAGQGMNTAIQDAYNLGWKLRMVLQGSPGKNCGGGSDKAETAVAGKLLRTYHLERKKVAEDVVAHDRGYLQLFTKPSSQPSSASQSFTPPFPTASESGKDEDQNQNEFQTSFLTAMQFSTGLSIQYAPSCVVQPSPLSSALDSPILKANLAPGKRLQDFQAIYHADGIVERIHNRLRATGQFRVVVFAGDVADPLVTRRSWELGRFLVDPDNGLGLLTVPKTTGKGKVAGKGEDSITWESVPVEVLMVHCGDRAEVELLDLHEVYRPWSRDSGVDYWRVLVDEEGGLGHGRVYERLEIDRKRGCCVVVRPDGYIGAVVEMGDSEGVRGYFRGLGML</sequence>
<dbReference type="GeneID" id="87818050"/>
<evidence type="ECO:0000256" key="5">
    <source>
        <dbReference type="SAM" id="MobiDB-lite"/>
    </source>
</evidence>
<dbReference type="GO" id="GO:0071949">
    <property type="term" value="F:FAD binding"/>
    <property type="evidence" value="ECO:0007669"/>
    <property type="project" value="InterPro"/>
</dbReference>
<dbReference type="EMBL" id="MU853606">
    <property type="protein sequence ID" value="KAK4141758.1"/>
    <property type="molecule type" value="Genomic_DNA"/>
</dbReference>
<feature type="region of interest" description="Disordered" evidence="5">
    <location>
        <begin position="84"/>
        <end position="112"/>
    </location>
</feature>
<dbReference type="RefSeq" id="XP_062635129.1">
    <property type="nucleotide sequence ID" value="XM_062781437.1"/>
</dbReference>
<comment type="caution">
    <text evidence="8">The sequence shown here is derived from an EMBL/GenBank/DDBJ whole genome shotgun (WGS) entry which is preliminary data.</text>
</comment>
<feature type="region of interest" description="Disordered" evidence="5">
    <location>
        <begin position="440"/>
        <end position="470"/>
    </location>
</feature>
<evidence type="ECO:0000256" key="4">
    <source>
        <dbReference type="ARBA" id="ARBA00023002"/>
    </source>
</evidence>
<feature type="compositionally biased region" description="Low complexity" evidence="5">
    <location>
        <begin position="442"/>
        <end position="454"/>
    </location>
</feature>
<dbReference type="InterPro" id="IPR012941">
    <property type="entry name" value="Phe_hydrox_C_dim_dom"/>
</dbReference>
<evidence type="ECO:0000259" key="7">
    <source>
        <dbReference type="Pfam" id="PF07976"/>
    </source>
</evidence>
<evidence type="ECO:0000313" key="8">
    <source>
        <dbReference type="EMBL" id="KAK4141758.1"/>
    </source>
</evidence>
<name>A0AAN6ZL07_9PEZI</name>
<comment type="similarity">
    <text evidence="1">Belongs to the PheA/TfdB FAD monooxygenase family.</text>
</comment>
<feature type="domain" description="FAD-binding" evidence="6">
    <location>
        <begin position="329"/>
        <end position="430"/>
    </location>
</feature>
<organism evidence="8 9">
    <name type="scientific">Dichotomopilus funicola</name>
    <dbReference type="NCBI Taxonomy" id="1934379"/>
    <lineage>
        <taxon>Eukaryota</taxon>
        <taxon>Fungi</taxon>
        <taxon>Dikarya</taxon>
        <taxon>Ascomycota</taxon>
        <taxon>Pezizomycotina</taxon>
        <taxon>Sordariomycetes</taxon>
        <taxon>Sordariomycetidae</taxon>
        <taxon>Sordariales</taxon>
        <taxon>Chaetomiaceae</taxon>
        <taxon>Dichotomopilus</taxon>
    </lineage>
</organism>
<accession>A0AAN6ZL07</accession>
<dbReference type="Gene3D" id="3.40.30.20">
    <property type="match status" value="1"/>
</dbReference>
<gene>
    <name evidence="8" type="ORF">C8A04DRAFT_30602</name>
</gene>
<dbReference type="InterPro" id="IPR038220">
    <property type="entry name" value="PHOX_C_sf"/>
</dbReference>
<dbReference type="SUPFAM" id="SSF54373">
    <property type="entry name" value="FAD-linked reductases, C-terminal domain"/>
    <property type="match status" value="1"/>
</dbReference>
<dbReference type="SUPFAM" id="SSF52833">
    <property type="entry name" value="Thioredoxin-like"/>
    <property type="match status" value="1"/>
</dbReference>
<dbReference type="CDD" id="cd02979">
    <property type="entry name" value="PHOX_C"/>
    <property type="match status" value="1"/>
</dbReference>
<evidence type="ECO:0000256" key="2">
    <source>
        <dbReference type="ARBA" id="ARBA00022630"/>
    </source>
</evidence>
<keyword evidence="9" id="KW-1185">Reference proteome</keyword>
<dbReference type="Pfam" id="PF01494">
    <property type="entry name" value="FAD_binding_3"/>
    <property type="match status" value="2"/>
</dbReference>
<evidence type="ECO:0008006" key="10">
    <source>
        <dbReference type="Google" id="ProtNLM"/>
    </source>
</evidence>
<feature type="domain" description="FAD-binding" evidence="6">
    <location>
        <begin position="7"/>
        <end position="305"/>
    </location>
</feature>
<evidence type="ECO:0000256" key="1">
    <source>
        <dbReference type="ARBA" id="ARBA00007801"/>
    </source>
</evidence>
<dbReference type="Gene3D" id="3.30.9.10">
    <property type="entry name" value="D-Amino Acid Oxidase, subunit A, domain 2"/>
    <property type="match status" value="2"/>
</dbReference>
<feature type="compositionally biased region" description="Basic and acidic residues" evidence="5">
    <location>
        <begin position="103"/>
        <end position="112"/>
    </location>
</feature>
<dbReference type="InterPro" id="IPR002938">
    <property type="entry name" value="FAD-bd"/>
</dbReference>
<keyword evidence="3" id="KW-0274">FAD</keyword>
<keyword evidence="2" id="KW-0285">Flavoprotein</keyword>
<reference evidence="8" key="2">
    <citation type="submission" date="2023-05" db="EMBL/GenBank/DDBJ databases">
        <authorList>
            <consortium name="Lawrence Berkeley National Laboratory"/>
            <person name="Steindorff A."/>
            <person name="Hensen N."/>
            <person name="Bonometti L."/>
            <person name="Westerberg I."/>
            <person name="Brannstrom I.O."/>
            <person name="Guillou S."/>
            <person name="Cros-Aarteil S."/>
            <person name="Calhoun S."/>
            <person name="Haridas S."/>
            <person name="Kuo A."/>
            <person name="Mondo S."/>
            <person name="Pangilinan J."/>
            <person name="Riley R."/>
            <person name="Labutti K."/>
            <person name="Andreopoulos B."/>
            <person name="Lipzen A."/>
            <person name="Chen C."/>
            <person name="Yanf M."/>
            <person name="Daum C."/>
            <person name="Ng V."/>
            <person name="Clum A."/>
            <person name="Ohm R."/>
            <person name="Martin F."/>
            <person name="Silar P."/>
            <person name="Natvig D."/>
            <person name="Lalanne C."/>
            <person name="Gautier V."/>
            <person name="Ament-Velasquez S.L."/>
            <person name="Kruys A."/>
            <person name="Hutchinson M.I."/>
            <person name="Powell A.J."/>
            <person name="Barry K."/>
            <person name="Miller A.N."/>
            <person name="Grigoriev I.V."/>
            <person name="Debuchy R."/>
            <person name="Gladieux P."/>
            <person name="Thoren M.H."/>
            <person name="Johannesson H."/>
        </authorList>
    </citation>
    <scope>NUCLEOTIDE SEQUENCE</scope>
    <source>
        <strain evidence="8">CBS 141.50</strain>
    </source>
</reference>
<evidence type="ECO:0000313" key="9">
    <source>
        <dbReference type="Proteomes" id="UP001302676"/>
    </source>
</evidence>
<feature type="domain" description="Phenol hydroxylase-like C-terminal dimerisation" evidence="7">
    <location>
        <begin position="490"/>
        <end position="699"/>
    </location>
</feature>
<dbReference type="PANTHER" id="PTHR43004:SF16">
    <property type="entry name" value="PHENOL 2-MONOOXYGENASE FSQG"/>
    <property type="match status" value="1"/>
</dbReference>
<dbReference type="InterPro" id="IPR036249">
    <property type="entry name" value="Thioredoxin-like_sf"/>
</dbReference>
<dbReference type="AlphaFoldDB" id="A0AAN6ZL07"/>
<dbReference type="InterPro" id="IPR050641">
    <property type="entry name" value="RIFMO-like"/>
</dbReference>
<dbReference type="InterPro" id="IPR036188">
    <property type="entry name" value="FAD/NAD-bd_sf"/>
</dbReference>
<keyword evidence="4" id="KW-0560">Oxidoreductase</keyword>
<dbReference type="SUPFAM" id="SSF51905">
    <property type="entry name" value="FAD/NAD(P)-binding domain"/>
    <property type="match status" value="1"/>
</dbReference>
<proteinExistence type="inferred from homology"/>
<reference evidence="8" key="1">
    <citation type="journal article" date="2023" name="Mol. Phylogenet. Evol.">
        <title>Genome-scale phylogeny and comparative genomics of the fungal order Sordariales.</title>
        <authorList>
            <person name="Hensen N."/>
            <person name="Bonometti L."/>
            <person name="Westerberg I."/>
            <person name="Brannstrom I.O."/>
            <person name="Guillou S."/>
            <person name="Cros-Aarteil S."/>
            <person name="Calhoun S."/>
            <person name="Haridas S."/>
            <person name="Kuo A."/>
            <person name="Mondo S."/>
            <person name="Pangilinan J."/>
            <person name="Riley R."/>
            <person name="LaButti K."/>
            <person name="Andreopoulos B."/>
            <person name="Lipzen A."/>
            <person name="Chen C."/>
            <person name="Yan M."/>
            <person name="Daum C."/>
            <person name="Ng V."/>
            <person name="Clum A."/>
            <person name="Steindorff A."/>
            <person name="Ohm R.A."/>
            <person name="Martin F."/>
            <person name="Silar P."/>
            <person name="Natvig D.O."/>
            <person name="Lalanne C."/>
            <person name="Gautier V."/>
            <person name="Ament-Velasquez S.L."/>
            <person name="Kruys A."/>
            <person name="Hutchinson M.I."/>
            <person name="Powell A.J."/>
            <person name="Barry K."/>
            <person name="Miller A.N."/>
            <person name="Grigoriev I.V."/>
            <person name="Debuchy R."/>
            <person name="Gladieux P."/>
            <person name="Hiltunen Thoren M."/>
            <person name="Johannesson H."/>
        </authorList>
    </citation>
    <scope>NUCLEOTIDE SEQUENCE</scope>
    <source>
        <strain evidence="8">CBS 141.50</strain>
    </source>
</reference>